<reference evidence="2" key="1">
    <citation type="journal article" date="2019" name="Int. J. Syst. Evol. Microbiol.">
        <title>The Global Catalogue of Microorganisms (GCM) 10K type strain sequencing project: providing services to taxonomists for standard genome sequencing and annotation.</title>
        <authorList>
            <consortium name="The Broad Institute Genomics Platform"/>
            <consortium name="The Broad Institute Genome Sequencing Center for Infectious Disease"/>
            <person name="Wu L."/>
            <person name="Ma J."/>
        </authorList>
    </citation>
    <scope>NUCLEOTIDE SEQUENCE [LARGE SCALE GENOMIC DNA]</scope>
    <source>
        <strain evidence="2">JCM 17919</strain>
    </source>
</reference>
<comment type="caution">
    <text evidence="1">The sequence shown here is derived from an EMBL/GenBank/DDBJ whole genome shotgun (WGS) entry which is preliminary data.</text>
</comment>
<gene>
    <name evidence="1" type="ORF">GCM10023184_31670</name>
</gene>
<evidence type="ECO:0000313" key="1">
    <source>
        <dbReference type="EMBL" id="GAA4336376.1"/>
    </source>
</evidence>
<sequence>MSFINPIAFKAALPKATLLDFIARTPADQFVFVAPAGPYIYGLFLTEDVAEFLCNEFLFDHFEIVPAADLRTLARDGAVKIWGNRELLEV</sequence>
<dbReference type="Proteomes" id="UP001501725">
    <property type="component" value="Unassembled WGS sequence"/>
</dbReference>
<dbReference type="RefSeq" id="WP_345256734.1">
    <property type="nucleotide sequence ID" value="NZ_BAABGY010000009.1"/>
</dbReference>
<accession>A0ABP8HA22</accession>
<organism evidence="1 2">
    <name type="scientific">Flaviaesturariibacter amylovorans</name>
    <dbReference type="NCBI Taxonomy" id="1084520"/>
    <lineage>
        <taxon>Bacteria</taxon>
        <taxon>Pseudomonadati</taxon>
        <taxon>Bacteroidota</taxon>
        <taxon>Chitinophagia</taxon>
        <taxon>Chitinophagales</taxon>
        <taxon>Chitinophagaceae</taxon>
        <taxon>Flaviaestuariibacter</taxon>
    </lineage>
</organism>
<dbReference type="EMBL" id="BAABGY010000009">
    <property type="protein sequence ID" value="GAA4336376.1"/>
    <property type="molecule type" value="Genomic_DNA"/>
</dbReference>
<protein>
    <submittedName>
        <fullName evidence="1">Uncharacterized protein</fullName>
    </submittedName>
</protein>
<evidence type="ECO:0000313" key="2">
    <source>
        <dbReference type="Proteomes" id="UP001501725"/>
    </source>
</evidence>
<proteinExistence type="predicted"/>
<name>A0ABP8HA22_9BACT</name>
<keyword evidence="2" id="KW-1185">Reference proteome</keyword>